<dbReference type="RefSeq" id="WP_215669532.1">
    <property type="nucleotide sequence ID" value="NZ_JAFJYC010000001.1"/>
</dbReference>
<dbReference type="InterPro" id="IPR045584">
    <property type="entry name" value="Pilin-like"/>
</dbReference>
<comment type="similarity">
    <text evidence="2">Belongs to the N-Me-Phe pilin family.</text>
</comment>
<evidence type="ECO:0000256" key="1">
    <source>
        <dbReference type="ARBA" id="ARBA00004167"/>
    </source>
</evidence>
<keyword evidence="3" id="KW-0488">Methylation</keyword>
<evidence type="ECO:0000313" key="6">
    <source>
        <dbReference type="Proteomes" id="UP000811282"/>
    </source>
</evidence>
<reference evidence="5 6" key="1">
    <citation type="journal article" date="2021" name="Genome Biol. Evol.">
        <title>The evolution of interdependence in a four-way mealybug symbiosis.</title>
        <authorList>
            <person name="Garber A.I."/>
            <person name="Kupper M."/>
            <person name="Laetsch D.R."/>
            <person name="Weldon S.R."/>
            <person name="Ladinsky M.S."/>
            <person name="Bjorkman P.J."/>
            <person name="McCutcheon J.P."/>
        </authorList>
    </citation>
    <scope>NUCLEOTIDE SEQUENCE [LARGE SCALE GENOMIC DNA]</scope>
    <source>
        <strain evidence="5">SOD</strain>
    </source>
</reference>
<evidence type="ECO:0000256" key="4">
    <source>
        <dbReference type="SAM" id="Phobius"/>
    </source>
</evidence>
<keyword evidence="4" id="KW-0812">Transmembrane</keyword>
<protein>
    <submittedName>
        <fullName evidence="5">Prepilin peptidase-dependent pilin</fullName>
    </submittedName>
</protein>
<dbReference type="InterPro" id="IPR012902">
    <property type="entry name" value="N_methyl_site"/>
</dbReference>
<feature type="transmembrane region" description="Helical" evidence="4">
    <location>
        <begin position="12"/>
        <end position="30"/>
    </location>
</feature>
<evidence type="ECO:0000256" key="3">
    <source>
        <dbReference type="ARBA" id="ARBA00022481"/>
    </source>
</evidence>
<keyword evidence="4" id="KW-1133">Transmembrane helix</keyword>
<dbReference type="Pfam" id="PF07963">
    <property type="entry name" value="N_methyl"/>
    <property type="match status" value="1"/>
</dbReference>
<dbReference type="Proteomes" id="UP000811282">
    <property type="component" value="Unassembled WGS sequence"/>
</dbReference>
<evidence type="ECO:0000256" key="2">
    <source>
        <dbReference type="ARBA" id="ARBA00005233"/>
    </source>
</evidence>
<dbReference type="PANTHER" id="PTHR30093">
    <property type="entry name" value="GENERAL SECRETION PATHWAY PROTEIN G"/>
    <property type="match status" value="1"/>
</dbReference>
<keyword evidence="6" id="KW-1185">Reference proteome</keyword>
<accession>A0ABS5YBS6</accession>
<dbReference type="NCBIfam" id="NF007862">
    <property type="entry name" value="PRK10574.1"/>
    <property type="match status" value="1"/>
</dbReference>
<gene>
    <name evidence="5" type="primary">ppdD</name>
    <name evidence="5" type="ORF">JZM24_10025</name>
</gene>
<keyword evidence="4" id="KW-0472">Membrane</keyword>
<sequence>MHRQCGFTLMELMVVIAIIAILSAIALPGYQRYLDRAALTEMLHIASPYRLAVELCAMQQGDVDSCNAGQQGIPATHRSRYVSGVSVRQGMISLTGRQTLAGLTLVMTPATHGDGLLWHHRCDAAAGSHLAAPCGALFQNPEREDE</sequence>
<dbReference type="PANTHER" id="PTHR30093:SF34">
    <property type="entry name" value="PREPILIN PEPTIDASE-DEPENDENT PROTEIN D"/>
    <property type="match status" value="1"/>
</dbReference>
<dbReference type="NCBIfam" id="TIGR02532">
    <property type="entry name" value="IV_pilin_GFxxxE"/>
    <property type="match status" value="1"/>
</dbReference>
<proteinExistence type="inferred from homology"/>
<dbReference type="Gene3D" id="3.30.700.10">
    <property type="entry name" value="Glycoprotein, Type 4 Pilin"/>
    <property type="match status" value="1"/>
</dbReference>
<name>A0ABS5YBS6_9GAMM</name>
<comment type="subcellular location">
    <subcellularLocation>
        <location evidence="1">Membrane</location>
        <topology evidence="1">Single-pass membrane protein</topology>
    </subcellularLocation>
</comment>
<organism evidence="5 6">
    <name type="scientific">Candidatus Sodalis endolongispinus</name>
    <dbReference type="NCBI Taxonomy" id="2812662"/>
    <lineage>
        <taxon>Bacteria</taxon>
        <taxon>Pseudomonadati</taxon>
        <taxon>Pseudomonadota</taxon>
        <taxon>Gammaproteobacteria</taxon>
        <taxon>Enterobacterales</taxon>
        <taxon>Bruguierivoracaceae</taxon>
        <taxon>Sodalis</taxon>
    </lineage>
</organism>
<comment type="caution">
    <text evidence="5">The sequence shown here is derived from an EMBL/GenBank/DDBJ whole genome shotgun (WGS) entry which is preliminary data.</text>
</comment>
<evidence type="ECO:0000313" key="5">
    <source>
        <dbReference type="EMBL" id="MBT9432381.1"/>
    </source>
</evidence>
<dbReference type="EMBL" id="JAFJYC010000001">
    <property type="protein sequence ID" value="MBT9432381.1"/>
    <property type="molecule type" value="Genomic_DNA"/>
</dbReference>
<dbReference type="SUPFAM" id="SSF54523">
    <property type="entry name" value="Pili subunits"/>
    <property type="match status" value="1"/>
</dbReference>